<sequence>MTLNGANTTLAYVSRYDYLREDIIAWDVNNVHGKGANYYGLQASADAAVDSKSTIGYNIEGAEFAPDGSTVYIGFRAPQVPLPARAMALVIPVTNLTSILAVNGGVQGSATFGAPIELDLGGRGIREIRKNAANQYLIIAGPAGSDTGTPPNNFRLYTWTGMPTDAPMLRHDNLSTLAVNGSFESIVEMPATLADNSQIQVLIDNGDAVYYNDGTIAKELSQNNVKKFRSDIATLGAPVKADLTPTLILPQANFADSGPDATRNFIINLNEVGGLPTPGGSIVITITAPVGYIVSYANSLTTIDVSGSVENPTAVDNTKWAVTDNLADRQLTLTINQGQTIAANGKTTLGFTITRTTASPGSVSSITINVKDDASQTYDGNSANNVYARIINGL</sequence>
<organism evidence="1 2">
    <name type="scientific">Spirosoma telluris</name>
    <dbReference type="NCBI Taxonomy" id="2183553"/>
    <lineage>
        <taxon>Bacteria</taxon>
        <taxon>Pseudomonadati</taxon>
        <taxon>Bacteroidota</taxon>
        <taxon>Cytophagia</taxon>
        <taxon>Cytophagales</taxon>
        <taxon>Cytophagaceae</taxon>
        <taxon>Spirosoma</taxon>
    </lineage>
</organism>
<name>A0A327NS23_9BACT</name>
<dbReference type="RefSeq" id="WP_111344068.1">
    <property type="nucleotide sequence ID" value="NZ_QLII01000001.1"/>
</dbReference>
<dbReference type="OrthoDB" id="964296at2"/>
<proteinExistence type="predicted"/>
<reference evidence="1 2" key="1">
    <citation type="submission" date="2018-06" db="EMBL/GenBank/DDBJ databases">
        <title>Spirosoma sp. HMF3257 Genome sequencing and assembly.</title>
        <authorList>
            <person name="Kang H."/>
            <person name="Cha I."/>
            <person name="Kim H."/>
            <person name="Kang J."/>
            <person name="Joh K."/>
        </authorList>
    </citation>
    <scope>NUCLEOTIDE SEQUENCE [LARGE SCALE GENOMIC DNA]</scope>
    <source>
        <strain evidence="1 2">HMF3257</strain>
    </source>
</reference>
<comment type="caution">
    <text evidence="1">The sequence shown here is derived from an EMBL/GenBank/DDBJ whole genome shotgun (WGS) entry which is preliminary data.</text>
</comment>
<dbReference type="Proteomes" id="UP000249016">
    <property type="component" value="Unassembled WGS sequence"/>
</dbReference>
<keyword evidence="2" id="KW-1185">Reference proteome</keyword>
<protein>
    <recommendedName>
        <fullName evidence="3">DUF3616 domain-containing protein</fullName>
    </recommendedName>
</protein>
<gene>
    <name evidence="1" type="ORF">HMF3257_17655</name>
</gene>
<dbReference type="EMBL" id="QLII01000001">
    <property type="protein sequence ID" value="RAI75538.1"/>
    <property type="molecule type" value="Genomic_DNA"/>
</dbReference>
<evidence type="ECO:0008006" key="3">
    <source>
        <dbReference type="Google" id="ProtNLM"/>
    </source>
</evidence>
<accession>A0A327NS23</accession>
<evidence type="ECO:0000313" key="2">
    <source>
        <dbReference type="Proteomes" id="UP000249016"/>
    </source>
</evidence>
<evidence type="ECO:0000313" key="1">
    <source>
        <dbReference type="EMBL" id="RAI75538.1"/>
    </source>
</evidence>
<dbReference type="AlphaFoldDB" id="A0A327NS23"/>